<dbReference type="PANTHER" id="PTHR31286:SF99">
    <property type="entry name" value="DUF4283 DOMAIN-CONTAINING PROTEIN"/>
    <property type="match status" value="1"/>
</dbReference>
<protein>
    <recommendedName>
        <fullName evidence="2">DUF4283 domain-containing protein</fullName>
    </recommendedName>
</protein>
<feature type="region of interest" description="Disordered" evidence="1">
    <location>
        <begin position="1"/>
        <end position="26"/>
    </location>
</feature>
<evidence type="ECO:0000313" key="4">
    <source>
        <dbReference type="Proteomes" id="UP001396334"/>
    </source>
</evidence>
<feature type="domain" description="DUF4283" evidence="2">
    <location>
        <begin position="105"/>
        <end position="156"/>
    </location>
</feature>
<dbReference type="Proteomes" id="UP001396334">
    <property type="component" value="Unassembled WGS sequence"/>
</dbReference>
<dbReference type="Pfam" id="PF14111">
    <property type="entry name" value="DUF4283"/>
    <property type="match status" value="1"/>
</dbReference>
<name>A0ABR2QVB2_9ROSI</name>
<keyword evidence="4" id="KW-1185">Reference proteome</keyword>
<proteinExistence type="predicted"/>
<sequence>MMENPSALVNPSLHGYDHSGSRPPDKLAQIGEPPVLETDGVAVETLDPCTPKKLKNSDDVVDGNLKSSAILENGLSTDSAMRRLGYRRAVRSVMVRYFIIFILYGGDLQLIDLENNYFLVQIEDECDYTTVFTEGPWIIYGNYLMVQLWSRTFSTMEKHPSRVIVWIRLPGLPYPYYCKALFRLLVDLYVWTIIRRLANAKPEYEGLQQICFHCGLYGHAKESCGKLAASGSDVRRDESAQAKADRTTKLYGSWMLVTNNRRRNLSSKAGSKGARTGGAVNEGSRFAILNDDVMEEGLPVGQTEGVVAMDMGGDEGQHVKKDVVSSSKGMLSTHNIVKNAAYLTSNLNKRAKNGGSVANRVMEVDIPCGWDSTRTCVTKGDEWRWESYSGFYWG</sequence>
<comment type="caution">
    <text evidence="3">The sequence shown here is derived from an EMBL/GenBank/DDBJ whole genome shotgun (WGS) entry which is preliminary data.</text>
</comment>
<dbReference type="PANTHER" id="PTHR31286">
    <property type="entry name" value="GLYCINE-RICH CELL WALL STRUCTURAL PROTEIN 1.8-LIKE"/>
    <property type="match status" value="1"/>
</dbReference>
<dbReference type="InterPro" id="IPR040256">
    <property type="entry name" value="At4g02000-like"/>
</dbReference>
<reference evidence="3 4" key="1">
    <citation type="journal article" date="2024" name="G3 (Bethesda)">
        <title>Genome assembly of Hibiscus sabdariffa L. provides insights into metabolisms of medicinal natural products.</title>
        <authorList>
            <person name="Kim T."/>
        </authorList>
    </citation>
    <scope>NUCLEOTIDE SEQUENCE [LARGE SCALE GENOMIC DNA]</scope>
    <source>
        <strain evidence="3">TK-2024</strain>
        <tissue evidence="3">Old leaves</tissue>
    </source>
</reference>
<gene>
    <name evidence="3" type="ORF">V6N11_042058</name>
</gene>
<evidence type="ECO:0000256" key="1">
    <source>
        <dbReference type="SAM" id="MobiDB-lite"/>
    </source>
</evidence>
<dbReference type="InterPro" id="IPR025558">
    <property type="entry name" value="DUF4283"/>
</dbReference>
<organism evidence="3 4">
    <name type="scientific">Hibiscus sabdariffa</name>
    <name type="common">roselle</name>
    <dbReference type="NCBI Taxonomy" id="183260"/>
    <lineage>
        <taxon>Eukaryota</taxon>
        <taxon>Viridiplantae</taxon>
        <taxon>Streptophyta</taxon>
        <taxon>Embryophyta</taxon>
        <taxon>Tracheophyta</taxon>
        <taxon>Spermatophyta</taxon>
        <taxon>Magnoliopsida</taxon>
        <taxon>eudicotyledons</taxon>
        <taxon>Gunneridae</taxon>
        <taxon>Pentapetalae</taxon>
        <taxon>rosids</taxon>
        <taxon>malvids</taxon>
        <taxon>Malvales</taxon>
        <taxon>Malvaceae</taxon>
        <taxon>Malvoideae</taxon>
        <taxon>Hibiscus</taxon>
    </lineage>
</organism>
<dbReference type="EMBL" id="JBBPBN010000030">
    <property type="protein sequence ID" value="KAK9004594.1"/>
    <property type="molecule type" value="Genomic_DNA"/>
</dbReference>
<evidence type="ECO:0000259" key="2">
    <source>
        <dbReference type="Pfam" id="PF14111"/>
    </source>
</evidence>
<evidence type="ECO:0000313" key="3">
    <source>
        <dbReference type="EMBL" id="KAK9004594.1"/>
    </source>
</evidence>
<accession>A0ABR2QVB2</accession>
<feature type="compositionally biased region" description="Basic and acidic residues" evidence="1">
    <location>
        <begin position="15"/>
        <end position="25"/>
    </location>
</feature>